<dbReference type="Gene3D" id="1.10.443.10">
    <property type="entry name" value="Intergrase catalytic core"/>
    <property type="match status" value="1"/>
</dbReference>
<evidence type="ECO:0000313" key="4">
    <source>
        <dbReference type="EMBL" id="MBA4613812.1"/>
    </source>
</evidence>
<evidence type="ECO:0000256" key="1">
    <source>
        <dbReference type="ARBA" id="ARBA00023125"/>
    </source>
</evidence>
<keyword evidence="5" id="KW-1185">Reference proteome</keyword>
<feature type="compositionally biased region" description="Basic and acidic residues" evidence="3">
    <location>
        <begin position="25"/>
        <end position="38"/>
    </location>
</feature>
<dbReference type="GO" id="GO:0006310">
    <property type="term" value="P:DNA recombination"/>
    <property type="evidence" value="ECO:0007669"/>
    <property type="project" value="UniProtKB-KW"/>
</dbReference>
<dbReference type="GO" id="GO:0003677">
    <property type="term" value="F:DNA binding"/>
    <property type="evidence" value="ECO:0007669"/>
    <property type="project" value="UniProtKB-KW"/>
</dbReference>
<dbReference type="AlphaFoldDB" id="A0A838XTQ0"/>
<evidence type="ECO:0000256" key="2">
    <source>
        <dbReference type="ARBA" id="ARBA00023172"/>
    </source>
</evidence>
<dbReference type="InterPro" id="IPR011010">
    <property type="entry name" value="DNA_brk_join_enz"/>
</dbReference>
<feature type="region of interest" description="Disordered" evidence="3">
    <location>
        <begin position="17"/>
        <end position="48"/>
    </location>
</feature>
<gene>
    <name evidence="4" type="ORF">H1W37_19310</name>
</gene>
<organism evidence="4 5">
    <name type="scientific">Stappia taiwanensis</name>
    <dbReference type="NCBI Taxonomy" id="992267"/>
    <lineage>
        <taxon>Bacteria</taxon>
        <taxon>Pseudomonadati</taxon>
        <taxon>Pseudomonadota</taxon>
        <taxon>Alphaproteobacteria</taxon>
        <taxon>Hyphomicrobiales</taxon>
        <taxon>Stappiaceae</taxon>
        <taxon>Stappia</taxon>
    </lineage>
</organism>
<reference evidence="4 5" key="2">
    <citation type="submission" date="2020-08" db="EMBL/GenBank/DDBJ databases">
        <title>Stappia taiwanensis sp. nov., isolated from a coastal thermal spring.</title>
        <authorList>
            <person name="Kampfer P."/>
        </authorList>
    </citation>
    <scope>NUCLEOTIDE SEQUENCE [LARGE SCALE GENOMIC DNA]</scope>
    <source>
        <strain evidence="4 5">DSM 23284</strain>
    </source>
</reference>
<keyword evidence="2" id="KW-0233">DNA recombination</keyword>
<comment type="caution">
    <text evidence="4">The sequence shown here is derived from an EMBL/GenBank/DDBJ whole genome shotgun (WGS) entry which is preliminary data.</text>
</comment>
<dbReference type="RefSeq" id="WP_181762012.1">
    <property type="nucleotide sequence ID" value="NZ_BMCR01000001.1"/>
</dbReference>
<dbReference type="InterPro" id="IPR013762">
    <property type="entry name" value="Integrase-like_cat_sf"/>
</dbReference>
<dbReference type="GO" id="GO:0015074">
    <property type="term" value="P:DNA integration"/>
    <property type="evidence" value="ECO:0007669"/>
    <property type="project" value="InterPro"/>
</dbReference>
<protein>
    <submittedName>
        <fullName evidence="4">Site-specific integrase</fullName>
    </submittedName>
</protein>
<dbReference type="Proteomes" id="UP000559404">
    <property type="component" value="Unassembled WGS sequence"/>
</dbReference>
<dbReference type="InterPro" id="IPR010998">
    <property type="entry name" value="Integrase_recombinase_N"/>
</dbReference>
<proteinExistence type="predicted"/>
<accession>A0A838XTQ0</accession>
<dbReference type="SUPFAM" id="SSF56349">
    <property type="entry name" value="DNA breaking-rejoining enzymes"/>
    <property type="match status" value="2"/>
</dbReference>
<sequence length="447" mass="49900">MRKRQLKIPYVSWREGRPRFAPGPKMRDAGHAPTDLRHPTAGRIDPSTLLPGMKNEGAWFSAGEATDWSVAFSKRLEAQAAAPKKSPGRPRAAAPRVRYSVQKLIDDWLASPAVTEDLAEKTRYDYRAKSRVIEQAAPDIWGADVDVLDQTILFGLYEDLRMQRGLSTANGVVRVISAAISWGLRRGKFRLLKANPAMRLGMKTPAPRVRFATRTELQTQIDVADAVGRPEMGDSFVLAVWSGQRQGDRLELTMRGEIRDRIVLRQQKTGAIVQLPASPELTRRLDGAAARRRAAGIVDRHVLLFEKTWQPFKPDHYRKIYAEIRRIGVHGLWRETTGEGGSRLLCPSKERFKHLPVENGRIEGPPVVAPCPTLASFWEMDFRDTAVTWLALAGATIPEIAAVTGHSHESCTQILKHYLAQHPEMASSAIAKMIAWYDAEGETEIGL</sequence>
<evidence type="ECO:0000313" key="5">
    <source>
        <dbReference type="Proteomes" id="UP000559404"/>
    </source>
</evidence>
<dbReference type="Gene3D" id="1.10.150.130">
    <property type="match status" value="1"/>
</dbReference>
<reference evidence="4 5" key="1">
    <citation type="submission" date="2020-07" db="EMBL/GenBank/DDBJ databases">
        <authorList>
            <person name="Li M."/>
        </authorList>
    </citation>
    <scope>NUCLEOTIDE SEQUENCE [LARGE SCALE GENOMIC DNA]</scope>
    <source>
        <strain evidence="4 5">DSM 23284</strain>
    </source>
</reference>
<name>A0A838XTQ0_9HYPH</name>
<dbReference type="EMBL" id="JACEON010000026">
    <property type="protein sequence ID" value="MBA4613812.1"/>
    <property type="molecule type" value="Genomic_DNA"/>
</dbReference>
<keyword evidence="1" id="KW-0238">DNA-binding</keyword>
<evidence type="ECO:0000256" key="3">
    <source>
        <dbReference type="SAM" id="MobiDB-lite"/>
    </source>
</evidence>